<dbReference type="PANTHER" id="PTHR21342">
    <property type="entry name" value="PHOSPHOPANTETHEINE ADENYLYLTRANSFERASE"/>
    <property type="match status" value="1"/>
</dbReference>
<keyword evidence="3 9" id="KW-0548">Nucleotidyltransferase</keyword>
<dbReference type="RefSeq" id="WP_013278372.1">
    <property type="nucleotide sequence ID" value="NC_014378.1"/>
</dbReference>
<evidence type="ECO:0000256" key="5">
    <source>
        <dbReference type="ARBA" id="ARBA00022840"/>
    </source>
</evidence>
<evidence type="ECO:0000259" key="10">
    <source>
        <dbReference type="Pfam" id="PF01467"/>
    </source>
</evidence>
<protein>
    <recommendedName>
        <fullName evidence="9">Phosphopantetheine adenylyltransferase</fullName>
        <ecNumber evidence="9">2.7.7.3</ecNumber>
    </recommendedName>
    <alternativeName>
        <fullName evidence="9">Dephospho-CoA pyrophosphorylase</fullName>
    </alternativeName>
    <alternativeName>
        <fullName evidence="9">Pantetheine-phosphate adenylyltransferase</fullName>
        <shortName evidence="9">PPAT</shortName>
    </alternativeName>
</protein>
<feature type="binding site" evidence="9">
    <location>
        <begin position="124"/>
        <end position="130"/>
    </location>
    <ligand>
        <name>ATP</name>
        <dbReference type="ChEBI" id="CHEBI:30616"/>
    </ligand>
</feature>
<dbReference type="KEGG" id="aar:Acear_1417"/>
<dbReference type="EC" id="2.7.7.3" evidence="9"/>
<dbReference type="InterPro" id="IPR001980">
    <property type="entry name" value="PPAT"/>
</dbReference>
<keyword evidence="7 9" id="KW-0173">Coenzyme A biosynthesis</keyword>
<feature type="binding site" evidence="9">
    <location>
        <position position="88"/>
    </location>
    <ligand>
        <name>substrate</name>
    </ligand>
</feature>
<evidence type="ECO:0000256" key="7">
    <source>
        <dbReference type="ARBA" id="ARBA00022993"/>
    </source>
</evidence>
<dbReference type="GO" id="GO:0005737">
    <property type="term" value="C:cytoplasm"/>
    <property type="evidence" value="ECO:0007669"/>
    <property type="project" value="UniProtKB-SubCell"/>
</dbReference>
<dbReference type="InterPro" id="IPR004821">
    <property type="entry name" value="Cyt_trans-like"/>
</dbReference>
<name>D9QQY6_ACEAZ</name>
<dbReference type="GO" id="GO:0015937">
    <property type="term" value="P:coenzyme A biosynthetic process"/>
    <property type="evidence" value="ECO:0007669"/>
    <property type="project" value="UniProtKB-UniRule"/>
</dbReference>
<dbReference type="Proteomes" id="UP000001661">
    <property type="component" value="Chromosome"/>
</dbReference>
<evidence type="ECO:0000256" key="8">
    <source>
        <dbReference type="ARBA" id="ARBA00029346"/>
    </source>
</evidence>
<evidence type="ECO:0000256" key="3">
    <source>
        <dbReference type="ARBA" id="ARBA00022695"/>
    </source>
</evidence>
<reference evidence="11 12" key="1">
    <citation type="journal article" date="2010" name="Stand. Genomic Sci.">
        <title>Complete genome sequence of Acetohalobium arabaticum type strain (Z-7288).</title>
        <authorList>
            <person name="Sikorski J."/>
            <person name="Lapidus A."/>
            <person name="Chertkov O."/>
            <person name="Lucas S."/>
            <person name="Copeland A."/>
            <person name="Glavina Del Rio T."/>
            <person name="Nolan M."/>
            <person name="Tice H."/>
            <person name="Cheng J.F."/>
            <person name="Han C."/>
            <person name="Brambilla E."/>
            <person name="Pitluck S."/>
            <person name="Liolios K."/>
            <person name="Ivanova N."/>
            <person name="Mavromatis K."/>
            <person name="Mikhailova N."/>
            <person name="Pati A."/>
            <person name="Bruce D."/>
            <person name="Detter C."/>
            <person name="Tapia R."/>
            <person name="Goodwin L."/>
            <person name="Chen A."/>
            <person name="Palaniappan K."/>
            <person name="Land M."/>
            <person name="Hauser L."/>
            <person name="Chang Y.J."/>
            <person name="Jeffries C.D."/>
            <person name="Rohde M."/>
            <person name="Goker M."/>
            <person name="Spring S."/>
            <person name="Woyke T."/>
            <person name="Bristow J."/>
            <person name="Eisen J.A."/>
            <person name="Markowitz V."/>
            <person name="Hugenholtz P."/>
            <person name="Kyrpides N.C."/>
            <person name="Klenk H.P."/>
        </authorList>
    </citation>
    <scope>NUCLEOTIDE SEQUENCE [LARGE SCALE GENOMIC DNA]</scope>
    <source>
        <strain evidence="12">ATCC 49924 / DSM 5501 / Z-7288</strain>
    </source>
</reference>
<dbReference type="SUPFAM" id="SSF52374">
    <property type="entry name" value="Nucleotidylyl transferase"/>
    <property type="match status" value="1"/>
</dbReference>
<feature type="binding site" evidence="9">
    <location>
        <position position="42"/>
    </location>
    <ligand>
        <name>substrate</name>
    </ligand>
</feature>
<feature type="binding site" evidence="9">
    <location>
        <position position="99"/>
    </location>
    <ligand>
        <name>ATP</name>
        <dbReference type="ChEBI" id="CHEBI:30616"/>
    </ligand>
</feature>
<dbReference type="Pfam" id="PF01467">
    <property type="entry name" value="CTP_transf_like"/>
    <property type="match status" value="1"/>
</dbReference>
<feature type="binding site" evidence="9">
    <location>
        <begin position="89"/>
        <end position="91"/>
    </location>
    <ligand>
        <name>ATP</name>
        <dbReference type="ChEBI" id="CHEBI:30616"/>
    </ligand>
</feature>
<comment type="function">
    <text evidence="9">Reversibly transfers an adenylyl group from ATP to 4'-phosphopantetheine, yielding dephospho-CoA (dPCoA) and pyrophosphate.</text>
</comment>
<evidence type="ECO:0000256" key="9">
    <source>
        <dbReference type="HAMAP-Rule" id="MF_00151"/>
    </source>
</evidence>
<dbReference type="eggNOG" id="COG0669">
    <property type="taxonomic scope" value="Bacteria"/>
</dbReference>
<dbReference type="AlphaFoldDB" id="D9QQY6"/>
<feature type="domain" description="Cytidyltransferase-like" evidence="10">
    <location>
        <begin position="6"/>
        <end position="134"/>
    </location>
</feature>
<evidence type="ECO:0000256" key="1">
    <source>
        <dbReference type="ARBA" id="ARBA00022490"/>
    </source>
</evidence>
<dbReference type="OrthoDB" id="9806661at2"/>
<dbReference type="NCBIfam" id="TIGR00125">
    <property type="entry name" value="cyt_tran_rel"/>
    <property type="match status" value="1"/>
</dbReference>
<comment type="cofactor">
    <cofactor evidence="9">
        <name>Mg(2+)</name>
        <dbReference type="ChEBI" id="CHEBI:18420"/>
    </cofactor>
</comment>
<comment type="similarity">
    <text evidence="9">Belongs to the bacterial CoaD family.</text>
</comment>
<dbReference type="PANTHER" id="PTHR21342:SF1">
    <property type="entry name" value="PHOSPHOPANTETHEINE ADENYLYLTRANSFERASE"/>
    <property type="match status" value="1"/>
</dbReference>
<accession>D9QQY6</accession>
<comment type="catalytic activity">
    <reaction evidence="8 9">
        <text>(R)-4'-phosphopantetheine + ATP + H(+) = 3'-dephospho-CoA + diphosphate</text>
        <dbReference type="Rhea" id="RHEA:19801"/>
        <dbReference type="ChEBI" id="CHEBI:15378"/>
        <dbReference type="ChEBI" id="CHEBI:30616"/>
        <dbReference type="ChEBI" id="CHEBI:33019"/>
        <dbReference type="ChEBI" id="CHEBI:57328"/>
        <dbReference type="ChEBI" id="CHEBI:61723"/>
        <dbReference type="EC" id="2.7.7.3"/>
    </reaction>
</comment>
<dbReference type="Gene3D" id="3.40.50.620">
    <property type="entry name" value="HUPs"/>
    <property type="match status" value="1"/>
</dbReference>
<evidence type="ECO:0000256" key="6">
    <source>
        <dbReference type="ARBA" id="ARBA00022842"/>
    </source>
</evidence>
<keyword evidence="1 9" id="KW-0963">Cytoplasm</keyword>
<comment type="subcellular location">
    <subcellularLocation>
        <location evidence="9">Cytoplasm</location>
    </subcellularLocation>
</comment>
<feature type="binding site" evidence="9">
    <location>
        <position position="74"/>
    </location>
    <ligand>
        <name>substrate</name>
    </ligand>
</feature>
<dbReference type="PRINTS" id="PR01020">
    <property type="entry name" value="LPSBIOSNTHSS"/>
</dbReference>
<dbReference type="NCBIfam" id="TIGR01510">
    <property type="entry name" value="coaD_prev_kdtB"/>
    <property type="match status" value="1"/>
</dbReference>
<comment type="subunit">
    <text evidence="9">Homohexamer.</text>
</comment>
<dbReference type="GO" id="GO:0004595">
    <property type="term" value="F:pantetheine-phosphate adenylyltransferase activity"/>
    <property type="evidence" value="ECO:0007669"/>
    <property type="project" value="UniProtKB-UniRule"/>
</dbReference>
<comment type="pathway">
    <text evidence="9">Cofactor biosynthesis; coenzyme A biosynthesis; CoA from (R)-pantothenate: step 4/5.</text>
</comment>
<keyword evidence="5 9" id="KW-0067">ATP-binding</keyword>
<feature type="site" description="Transition state stabilizer" evidence="9">
    <location>
        <position position="18"/>
    </location>
</feature>
<feature type="binding site" evidence="9">
    <location>
        <position position="10"/>
    </location>
    <ligand>
        <name>substrate</name>
    </ligand>
</feature>
<dbReference type="EMBL" id="CP002105">
    <property type="protein sequence ID" value="ADL12927.1"/>
    <property type="molecule type" value="Genomic_DNA"/>
</dbReference>
<keyword evidence="2 9" id="KW-0808">Transferase</keyword>
<organism evidence="11 12">
    <name type="scientific">Acetohalobium arabaticum (strain ATCC 49924 / DSM 5501 / Z-7288)</name>
    <dbReference type="NCBI Taxonomy" id="574087"/>
    <lineage>
        <taxon>Bacteria</taxon>
        <taxon>Bacillati</taxon>
        <taxon>Bacillota</taxon>
        <taxon>Clostridia</taxon>
        <taxon>Halanaerobiales</taxon>
        <taxon>Halobacteroidaceae</taxon>
        <taxon>Acetohalobium</taxon>
    </lineage>
</organism>
<evidence type="ECO:0000256" key="4">
    <source>
        <dbReference type="ARBA" id="ARBA00022741"/>
    </source>
</evidence>
<dbReference type="HAMAP" id="MF_00151">
    <property type="entry name" value="PPAT_bact"/>
    <property type="match status" value="1"/>
</dbReference>
<sequence length="161" mass="18203">MGRAAVYPGSFDPITNGHLDIIERTANIFDNVIVAVSNNPNKDHLFSREERVQMIEEAIVDYEEIEVDAFDGLLIDYIREQKAEIIVRGLRAVSDFEAEFQMASMNKKLDSDIETIFMMTKNQYVYLSSSIIREVSELGGCIEGLVPENVIPKLREKIGGE</sequence>
<feature type="binding site" evidence="9">
    <location>
        <begin position="10"/>
        <end position="11"/>
    </location>
    <ligand>
        <name>ATP</name>
        <dbReference type="ChEBI" id="CHEBI:30616"/>
    </ligand>
</feature>
<dbReference type="CDD" id="cd02163">
    <property type="entry name" value="PPAT"/>
    <property type="match status" value="1"/>
</dbReference>
<evidence type="ECO:0000256" key="2">
    <source>
        <dbReference type="ARBA" id="ARBA00022679"/>
    </source>
</evidence>
<evidence type="ECO:0000313" key="11">
    <source>
        <dbReference type="EMBL" id="ADL12927.1"/>
    </source>
</evidence>
<feature type="binding site" evidence="9">
    <location>
        <position position="18"/>
    </location>
    <ligand>
        <name>ATP</name>
        <dbReference type="ChEBI" id="CHEBI:30616"/>
    </ligand>
</feature>
<proteinExistence type="inferred from homology"/>
<keyword evidence="12" id="KW-1185">Reference proteome</keyword>
<dbReference type="UniPathway" id="UPA00241">
    <property type="reaction ID" value="UER00355"/>
</dbReference>
<keyword evidence="6 9" id="KW-0460">Magnesium</keyword>
<dbReference type="InterPro" id="IPR014729">
    <property type="entry name" value="Rossmann-like_a/b/a_fold"/>
</dbReference>
<dbReference type="GO" id="GO:0005524">
    <property type="term" value="F:ATP binding"/>
    <property type="evidence" value="ECO:0007669"/>
    <property type="project" value="UniProtKB-KW"/>
</dbReference>
<dbReference type="HOGENOM" id="CLU_100149_0_1_9"/>
<gene>
    <name evidence="9" type="primary">coaD</name>
    <name evidence="11" type="ordered locus">Acear_1417</name>
</gene>
<evidence type="ECO:0000313" key="12">
    <source>
        <dbReference type="Proteomes" id="UP000001661"/>
    </source>
</evidence>
<keyword evidence="4 9" id="KW-0547">Nucleotide-binding</keyword>
<dbReference type="STRING" id="574087.Acear_1417"/>